<dbReference type="AlphaFoldDB" id="A0A0R1MAE8"/>
<sequence>MLLGSQALLLVNSYEHWGTSIETTKVTKAINSIASLPGNCQILAYKNVGKQQNQKQIYIYKTSGKRQMTYSDGVKIQIRRSNHNKASRIRTISRYHYNNHFSQLMFAGIANSNYPPA</sequence>
<protein>
    <submittedName>
        <fullName evidence="1">Uncharacterized protein</fullName>
    </submittedName>
</protein>
<accession>A0A0R1MAE8</accession>
<comment type="caution">
    <text evidence="1">The sequence shown here is derived from an EMBL/GenBank/DDBJ whole genome shotgun (WGS) entry which is preliminary data.</text>
</comment>
<name>A0A0R1MAE8_9LACO</name>
<evidence type="ECO:0000313" key="1">
    <source>
        <dbReference type="EMBL" id="KRL05136.1"/>
    </source>
</evidence>
<dbReference type="InterPro" id="IPR032083">
    <property type="entry name" value="DUF4811"/>
</dbReference>
<dbReference type="Pfam" id="PF16069">
    <property type="entry name" value="DUF4811"/>
    <property type="match status" value="1"/>
</dbReference>
<gene>
    <name evidence="1" type="ORF">FD46_GL001085</name>
</gene>
<dbReference type="EMBL" id="AZEH01000034">
    <property type="protein sequence ID" value="KRL05136.1"/>
    <property type="molecule type" value="Genomic_DNA"/>
</dbReference>
<evidence type="ECO:0000313" key="2">
    <source>
        <dbReference type="Proteomes" id="UP000051686"/>
    </source>
</evidence>
<organism evidence="1 2">
    <name type="scientific">Liquorilactobacillus oeni DSM 19972</name>
    <dbReference type="NCBI Taxonomy" id="1423777"/>
    <lineage>
        <taxon>Bacteria</taxon>
        <taxon>Bacillati</taxon>
        <taxon>Bacillota</taxon>
        <taxon>Bacilli</taxon>
        <taxon>Lactobacillales</taxon>
        <taxon>Lactobacillaceae</taxon>
        <taxon>Liquorilactobacillus</taxon>
    </lineage>
</organism>
<dbReference type="STRING" id="1423777.FD46_GL001085"/>
<reference evidence="1 2" key="1">
    <citation type="journal article" date="2015" name="Genome Announc.">
        <title>Expanding the biotechnology potential of lactobacilli through comparative genomics of 213 strains and associated genera.</title>
        <authorList>
            <person name="Sun Z."/>
            <person name="Harris H.M."/>
            <person name="McCann A."/>
            <person name="Guo C."/>
            <person name="Argimon S."/>
            <person name="Zhang W."/>
            <person name="Yang X."/>
            <person name="Jeffery I.B."/>
            <person name="Cooney J.C."/>
            <person name="Kagawa T.F."/>
            <person name="Liu W."/>
            <person name="Song Y."/>
            <person name="Salvetti E."/>
            <person name="Wrobel A."/>
            <person name="Rasinkangas P."/>
            <person name="Parkhill J."/>
            <person name="Rea M.C."/>
            <person name="O'Sullivan O."/>
            <person name="Ritari J."/>
            <person name="Douillard F.P."/>
            <person name="Paul Ross R."/>
            <person name="Yang R."/>
            <person name="Briner A.E."/>
            <person name="Felis G.E."/>
            <person name="de Vos W.M."/>
            <person name="Barrangou R."/>
            <person name="Klaenhammer T.R."/>
            <person name="Caufield P.W."/>
            <person name="Cui Y."/>
            <person name="Zhang H."/>
            <person name="O'Toole P.W."/>
        </authorList>
    </citation>
    <scope>NUCLEOTIDE SEQUENCE [LARGE SCALE GENOMIC DNA]</scope>
    <source>
        <strain evidence="1 2">DSM 19972</strain>
    </source>
</reference>
<keyword evidence="2" id="KW-1185">Reference proteome</keyword>
<dbReference type="PATRIC" id="fig|1423777.3.peg.1119"/>
<proteinExistence type="predicted"/>
<dbReference type="Proteomes" id="UP000051686">
    <property type="component" value="Unassembled WGS sequence"/>
</dbReference>